<name>A0A5H5PS17_SALET</name>
<accession>A0A5H5PS17</accession>
<organism evidence="1">
    <name type="scientific">Salmonella enterica subsp. enterica serovar Heidelberg</name>
    <dbReference type="NCBI Taxonomy" id="611"/>
    <lineage>
        <taxon>Bacteria</taxon>
        <taxon>Pseudomonadati</taxon>
        <taxon>Pseudomonadota</taxon>
        <taxon>Gammaproteobacteria</taxon>
        <taxon>Enterobacterales</taxon>
        <taxon>Enterobacteriaceae</taxon>
        <taxon>Salmonella</taxon>
    </lineage>
</organism>
<gene>
    <name evidence="1" type="ORF">GJE36_22850</name>
</gene>
<sequence length="74" mass="8654">MIKWLVLLIPHWETDTVVLQEKGDELHIVCSYTDIKPGEVFDGMCELKTFTWLNWSFPYGQPINVRSFEPKVIA</sequence>
<comment type="caution">
    <text evidence="1">The sequence shown here is derived from an EMBL/GenBank/DDBJ whole genome shotgun (WGS) entry which is preliminary data.</text>
</comment>
<dbReference type="AlphaFoldDB" id="A0A5H5PS17"/>
<evidence type="ECO:0000313" key="1">
    <source>
        <dbReference type="EMBL" id="HAB3566062.1"/>
    </source>
</evidence>
<dbReference type="EMBL" id="DAAGLP010000027">
    <property type="protein sequence ID" value="HAB3566062.1"/>
    <property type="molecule type" value="Genomic_DNA"/>
</dbReference>
<reference evidence="1" key="1">
    <citation type="journal article" date="2018" name="Genome Biol.">
        <title>SKESA: strategic k-mer extension for scrupulous assemblies.</title>
        <authorList>
            <person name="Souvorov A."/>
            <person name="Agarwala R."/>
            <person name="Lipman D.J."/>
        </authorList>
    </citation>
    <scope>NUCLEOTIDE SEQUENCE</scope>
    <source>
        <strain evidence="1">Salmonella enterica</strain>
    </source>
</reference>
<protein>
    <submittedName>
        <fullName evidence="1">Uncharacterized protein</fullName>
    </submittedName>
</protein>
<reference evidence="1" key="2">
    <citation type="submission" date="2019-06" db="EMBL/GenBank/DDBJ databases">
        <authorList>
            <consortium name="NCBI Pathogen Detection Project"/>
        </authorList>
    </citation>
    <scope>NUCLEOTIDE SEQUENCE</scope>
    <source>
        <strain evidence="1">Salmonella enterica</strain>
    </source>
</reference>
<proteinExistence type="predicted"/>